<gene>
    <name evidence="1" type="ORF">T265_00427</name>
</gene>
<dbReference type="AlphaFoldDB" id="A0A075A214"/>
<dbReference type="KEGG" id="ovi:T265_00427"/>
<dbReference type="RefSeq" id="XP_009162464.1">
    <property type="nucleotide sequence ID" value="XM_009164200.1"/>
</dbReference>
<protein>
    <submittedName>
        <fullName evidence="1">Uncharacterized protein</fullName>
    </submittedName>
</protein>
<dbReference type="GeneID" id="20314615"/>
<evidence type="ECO:0000313" key="2">
    <source>
        <dbReference type="Proteomes" id="UP000054324"/>
    </source>
</evidence>
<reference evidence="1 2" key="1">
    <citation type="submission" date="2013-11" db="EMBL/GenBank/DDBJ databases">
        <title>Opisthorchis viverrini - life in the bile duct.</title>
        <authorList>
            <person name="Young N.D."/>
            <person name="Nagarajan N."/>
            <person name="Lin S.J."/>
            <person name="Korhonen P.K."/>
            <person name="Jex A.R."/>
            <person name="Hall R.S."/>
            <person name="Safavi-Hemami H."/>
            <person name="Kaewkong W."/>
            <person name="Bertrand D."/>
            <person name="Gao S."/>
            <person name="Seet Q."/>
            <person name="Wongkham S."/>
            <person name="Teh B.T."/>
            <person name="Wongkham C."/>
            <person name="Intapan P.M."/>
            <person name="Maleewong W."/>
            <person name="Yang X."/>
            <person name="Hu M."/>
            <person name="Wang Z."/>
            <person name="Hofmann A."/>
            <person name="Sternberg P.W."/>
            <person name="Tan P."/>
            <person name="Wang J."/>
            <person name="Gasser R.B."/>
        </authorList>
    </citation>
    <scope>NUCLEOTIDE SEQUENCE [LARGE SCALE GENOMIC DNA]</scope>
</reference>
<evidence type="ECO:0000313" key="1">
    <source>
        <dbReference type="EMBL" id="KER33743.1"/>
    </source>
</evidence>
<name>A0A075A214_OPIVI</name>
<dbReference type="CTD" id="20314615"/>
<organism evidence="1 2">
    <name type="scientific">Opisthorchis viverrini</name>
    <name type="common">Southeast Asian liver fluke</name>
    <dbReference type="NCBI Taxonomy" id="6198"/>
    <lineage>
        <taxon>Eukaryota</taxon>
        <taxon>Metazoa</taxon>
        <taxon>Spiralia</taxon>
        <taxon>Lophotrochozoa</taxon>
        <taxon>Platyhelminthes</taxon>
        <taxon>Trematoda</taxon>
        <taxon>Digenea</taxon>
        <taxon>Opisthorchiida</taxon>
        <taxon>Opisthorchiata</taxon>
        <taxon>Opisthorchiidae</taxon>
        <taxon>Opisthorchis</taxon>
    </lineage>
</organism>
<proteinExistence type="predicted"/>
<accession>A0A075A214</accession>
<dbReference type="Proteomes" id="UP000054324">
    <property type="component" value="Unassembled WGS sequence"/>
</dbReference>
<sequence length="65" mass="7602">MYQNELQKDDLKFWSLRRKASEPRHNRTTFTGLTLAECRYVEGGKIFSLSPVHLSRPTGPQKDHK</sequence>
<keyword evidence="2" id="KW-1185">Reference proteome</keyword>
<dbReference type="EMBL" id="KL596622">
    <property type="protein sequence ID" value="KER33743.1"/>
    <property type="molecule type" value="Genomic_DNA"/>
</dbReference>